<protein>
    <submittedName>
        <fullName evidence="3">Nitrogen-fixing NifU domain protein</fullName>
    </submittedName>
</protein>
<dbReference type="InterPro" id="IPR034904">
    <property type="entry name" value="FSCA_dom_sf"/>
</dbReference>
<dbReference type="Gene3D" id="3.90.1010.10">
    <property type="match status" value="1"/>
</dbReference>
<evidence type="ECO:0000259" key="2">
    <source>
        <dbReference type="Pfam" id="PF01883"/>
    </source>
</evidence>
<dbReference type="FunCoup" id="B8DZS2">
    <property type="interactions" value="247"/>
</dbReference>
<evidence type="ECO:0000259" key="1">
    <source>
        <dbReference type="Pfam" id="PF01592"/>
    </source>
</evidence>
<dbReference type="InterPro" id="IPR002871">
    <property type="entry name" value="NIF_FeS_clus_asmbl_NifU_N"/>
</dbReference>
<dbReference type="GO" id="GO:0005737">
    <property type="term" value="C:cytoplasm"/>
    <property type="evidence" value="ECO:0000318"/>
    <property type="project" value="GO_Central"/>
</dbReference>
<dbReference type="FunFam" id="3.90.1010.10:FF:000011">
    <property type="entry name" value="Nitrogen fixation protein NifU"/>
    <property type="match status" value="1"/>
</dbReference>
<dbReference type="Pfam" id="PF01883">
    <property type="entry name" value="FeS_assembly_P"/>
    <property type="match status" value="1"/>
</dbReference>
<name>B8DZS2_DICTD</name>
<dbReference type="GO" id="GO:0008198">
    <property type="term" value="F:ferrous iron binding"/>
    <property type="evidence" value="ECO:0000318"/>
    <property type="project" value="GO_Central"/>
</dbReference>
<dbReference type="Proteomes" id="UP000007719">
    <property type="component" value="Chromosome"/>
</dbReference>
<dbReference type="SUPFAM" id="SSF117916">
    <property type="entry name" value="Fe-S cluster assembly (FSCA) domain-like"/>
    <property type="match status" value="1"/>
</dbReference>
<organism evidence="3 4">
    <name type="scientific">Dictyoglomus turgidum (strain DSM 6724 / Z-1310)</name>
    <dbReference type="NCBI Taxonomy" id="515635"/>
    <lineage>
        <taxon>Bacteria</taxon>
        <taxon>Pseudomonadati</taxon>
        <taxon>Dictyoglomota</taxon>
        <taxon>Dictyoglomia</taxon>
        <taxon>Dictyoglomales</taxon>
        <taxon>Dictyoglomaceae</taxon>
        <taxon>Dictyoglomus</taxon>
    </lineage>
</organism>
<feature type="domain" description="MIP18 family-like" evidence="2">
    <location>
        <begin position="132"/>
        <end position="203"/>
    </location>
</feature>
<dbReference type="HOGENOM" id="CLU_1302638_0_0_0"/>
<dbReference type="Pfam" id="PF01592">
    <property type="entry name" value="NifU_N"/>
    <property type="match status" value="1"/>
</dbReference>
<dbReference type="CDD" id="cd06664">
    <property type="entry name" value="IscU_like"/>
    <property type="match status" value="1"/>
</dbReference>
<sequence>MLRYTDIVLEHFKNPRNVGVIEDPDGYAIEGSPACGDQIVVYIKVDPNTKVITDIKFQSFGCASNIATGSMMTEMVKGKTIEEALKLTWKDVVDALGGLPPVKLHCSVLAIDGLKAAIRNYLGEKTEGKLSKEEVVNVLSNVLYPSLAVDIVTLKLLNFLKITEKGKVIIELLLGEEDPFKEHIKEEIVEKLSKINGVKEVEVNFVK</sequence>
<keyword evidence="4" id="KW-1185">Reference proteome</keyword>
<dbReference type="InParanoid" id="B8DZS2"/>
<dbReference type="GO" id="GO:0016226">
    <property type="term" value="P:iron-sulfur cluster assembly"/>
    <property type="evidence" value="ECO:0007669"/>
    <property type="project" value="InterPro"/>
</dbReference>
<gene>
    <name evidence="3" type="ordered locus">Dtur_0720</name>
</gene>
<accession>B8DZS2</accession>
<proteinExistence type="predicted"/>
<dbReference type="STRING" id="515635.Dtur_0720"/>
<feature type="domain" description="NIF system FeS cluster assembly NifU N-terminal" evidence="1">
    <location>
        <begin position="4"/>
        <end position="125"/>
    </location>
</feature>
<dbReference type="EMBL" id="CP001251">
    <property type="protein sequence ID" value="ACK42005.1"/>
    <property type="molecule type" value="Genomic_DNA"/>
</dbReference>
<dbReference type="PANTHER" id="PTHR10093">
    <property type="entry name" value="IRON-SULFUR CLUSTER ASSEMBLY ENZYME NIFU HOMOLOG"/>
    <property type="match status" value="1"/>
</dbReference>
<dbReference type="SUPFAM" id="SSF82649">
    <property type="entry name" value="SufE/NifU"/>
    <property type="match status" value="1"/>
</dbReference>
<evidence type="ECO:0000313" key="4">
    <source>
        <dbReference type="Proteomes" id="UP000007719"/>
    </source>
</evidence>
<dbReference type="eggNOG" id="COG0822">
    <property type="taxonomic scope" value="Bacteria"/>
</dbReference>
<dbReference type="EnsemblBacteria" id="ACK42005">
    <property type="protein sequence ID" value="ACK42005"/>
    <property type="gene ID" value="Dtur_0720"/>
</dbReference>
<dbReference type="PATRIC" id="fig|515635.4.peg.757"/>
<evidence type="ECO:0000313" key="3">
    <source>
        <dbReference type="EMBL" id="ACK42005.1"/>
    </source>
</evidence>
<dbReference type="OrthoDB" id="9804157at2"/>
<reference evidence="4" key="1">
    <citation type="journal article" date="2016" name="Front. Microbiol.">
        <title>The complete genome sequence of hyperthermophile Dictyoglomus turgidum DSM 6724 reveals a specialized carbohydrate fermentor.</title>
        <authorList>
            <person name="Brumm P.J."/>
            <person name="Gowda K."/>
            <person name="Robb F.T."/>
            <person name="Mead D.A."/>
        </authorList>
    </citation>
    <scope>NUCLEOTIDE SEQUENCE [LARGE SCALE GENOMIC DNA]</scope>
    <source>
        <strain evidence="4">DSM 6724 / Z-1310</strain>
    </source>
</reference>
<dbReference type="Gene3D" id="3.30.300.130">
    <property type="entry name" value="Fe-S cluster assembly (FSCA)"/>
    <property type="match status" value="1"/>
</dbReference>
<dbReference type="GO" id="GO:0006879">
    <property type="term" value="P:intracellular iron ion homeostasis"/>
    <property type="evidence" value="ECO:0000318"/>
    <property type="project" value="GO_Central"/>
</dbReference>
<dbReference type="KEGG" id="dtu:Dtur_0720"/>
<dbReference type="InterPro" id="IPR002744">
    <property type="entry name" value="MIP18-like"/>
</dbReference>
<dbReference type="GO" id="GO:0051537">
    <property type="term" value="F:2 iron, 2 sulfur cluster binding"/>
    <property type="evidence" value="ECO:0000318"/>
    <property type="project" value="GO_Central"/>
</dbReference>
<dbReference type="RefSeq" id="WP_012583090.1">
    <property type="nucleotide sequence ID" value="NC_011661.1"/>
</dbReference>
<dbReference type="AlphaFoldDB" id="B8DZS2"/>